<proteinExistence type="predicted"/>
<reference evidence="1" key="1">
    <citation type="journal article" date="2019" name="Sci. Rep.">
        <title>Draft genome of Tanacetum cinerariifolium, the natural source of mosquito coil.</title>
        <authorList>
            <person name="Yamashiro T."/>
            <person name="Shiraishi A."/>
            <person name="Satake H."/>
            <person name="Nakayama K."/>
        </authorList>
    </citation>
    <scope>NUCLEOTIDE SEQUENCE</scope>
</reference>
<gene>
    <name evidence="1" type="ORF">Tci_438742</name>
</gene>
<dbReference type="AlphaFoldDB" id="A0A699HQA7"/>
<dbReference type="EMBL" id="BKCJ010198494">
    <property type="protein sequence ID" value="GEY66768.1"/>
    <property type="molecule type" value="Genomic_DNA"/>
</dbReference>
<sequence length="374" mass="40667">YHGRTVVTGPCVRLLVDKPESHLAYDFFVPRPLPGYAGNPNTNNGWIEADVPLLRELRAVADKPMAVTLDDEIDEPIVESFPLSTSGLSVPLSVIEDLSTRLGNLEYGHGQLVKKVIQTGAGYGIPDGSCRGRIGAGWYSGGAGSVDYDPEGCGDCRIDPAGEPLSSDRLFDFPADEPESHPSYDFFEPGPLPGVVADELMVVPAIEEVAEPIAEVEEQMVALVIDAEDDIAMLFRDDDFSKDDTEGFDEEEVWEVNEEWLMAPVTPPSVLVVQPPECLRVIEDLSTHLGNLEYEHGQLVKKVIQVSDAEVAAGVSNREISPRVFAIEGHVQVMASQMVQIVGRLEQVDTQVDYTVEGFIDSAAADYGLGDEQP</sequence>
<organism evidence="1">
    <name type="scientific">Tanacetum cinerariifolium</name>
    <name type="common">Dalmatian daisy</name>
    <name type="synonym">Chrysanthemum cinerariifolium</name>
    <dbReference type="NCBI Taxonomy" id="118510"/>
    <lineage>
        <taxon>Eukaryota</taxon>
        <taxon>Viridiplantae</taxon>
        <taxon>Streptophyta</taxon>
        <taxon>Embryophyta</taxon>
        <taxon>Tracheophyta</taxon>
        <taxon>Spermatophyta</taxon>
        <taxon>Magnoliopsida</taxon>
        <taxon>eudicotyledons</taxon>
        <taxon>Gunneridae</taxon>
        <taxon>Pentapetalae</taxon>
        <taxon>asterids</taxon>
        <taxon>campanulids</taxon>
        <taxon>Asterales</taxon>
        <taxon>Asteraceae</taxon>
        <taxon>Asteroideae</taxon>
        <taxon>Anthemideae</taxon>
        <taxon>Anthemidinae</taxon>
        <taxon>Tanacetum</taxon>
    </lineage>
</organism>
<protein>
    <submittedName>
        <fullName evidence="1">Uncharacterized protein</fullName>
    </submittedName>
</protein>
<name>A0A699HQA7_TANCI</name>
<comment type="caution">
    <text evidence="1">The sequence shown here is derived from an EMBL/GenBank/DDBJ whole genome shotgun (WGS) entry which is preliminary data.</text>
</comment>
<accession>A0A699HQA7</accession>
<feature type="non-terminal residue" evidence="1">
    <location>
        <position position="1"/>
    </location>
</feature>
<evidence type="ECO:0000313" key="1">
    <source>
        <dbReference type="EMBL" id="GEY66768.1"/>
    </source>
</evidence>